<sequence>YVVADAWFSKAKLVGEACLLGFHVISRLRDDAALWYSHDGVRTGKRGRPRIKGEKIDFKKLDLQRCEVLDIEGGRAYSVKAYSKAMKRNIKVVVHYAESGGHKIYFSTDLEMSAKDIIEYYRTRFQIEFCFYEKYIIMYSNHETIFAIIFK</sequence>
<dbReference type="SUPFAM" id="SSF53098">
    <property type="entry name" value="Ribonuclease H-like"/>
    <property type="match status" value="1"/>
</dbReference>
<name>J9BVK3_9ZZZZ</name>
<organism evidence="2">
    <name type="scientific">gut metagenome</name>
    <dbReference type="NCBI Taxonomy" id="749906"/>
    <lineage>
        <taxon>unclassified sequences</taxon>
        <taxon>metagenomes</taxon>
        <taxon>organismal metagenomes</taxon>
    </lineage>
</organism>
<comment type="caution">
    <text evidence="2">The sequence shown here is derived from an EMBL/GenBank/DDBJ whole genome shotgun (WGS) entry which is preliminary data.</text>
</comment>
<feature type="non-terminal residue" evidence="2">
    <location>
        <position position="1"/>
    </location>
</feature>
<reference evidence="2" key="1">
    <citation type="journal article" date="2012" name="PLoS ONE">
        <title>Gene sets for utilization of primary and secondary nutrition supplies in the distal gut of endangered iberian lynx.</title>
        <authorList>
            <person name="Alcaide M."/>
            <person name="Messina E."/>
            <person name="Richter M."/>
            <person name="Bargiela R."/>
            <person name="Peplies J."/>
            <person name="Huws S.A."/>
            <person name="Newbold C.J."/>
            <person name="Golyshin P.N."/>
            <person name="Simon M.A."/>
            <person name="Lopez G."/>
            <person name="Yakimov M.M."/>
            <person name="Ferrer M."/>
        </authorList>
    </citation>
    <scope>NUCLEOTIDE SEQUENCE</scope>
</reference>
<dbReference type="GO" id="GO:0003677">
    <property type="term" value="F:DNA binding"/>
    <property type="evidence" value="ECO:0007669"/>
    <property type="project" value="InterPro"/>
</dbReference>
<dbReference type="EMBL" id="AMCI01008092">
    <property type="protein sequence ID" value="EJW91570.1"/>
    <property type="molecule type" value="Genomic_DNA"/>
</dbReference>
<dbReference type="InterPro" id="IPR002559">
    <property type="entry name" value="Transposase_11"/>
</dbReference>
<accession>J9BVK3</accession>
<dbReference type="GO" id="GO:0004803">
    <property type="term" value="F:transposase activity"/>
    <property type="evidence" value="ECO:0007669"/>
    <property type="project" value="InterPro"/>
</dbReference>
<dbReference type="AlphaFoldDB" id="J9BVK3"/>
<feature type="domain" description="Transposase IS4-like" evidence="1">
    <location>
        <begin position="1"/>
        <end position="128"/>
    </location>
</feature>
<dbReference type="Pfam" id="PF01609">
    <property type="entry name" value="DDE_Tnp_1"/>
    <property type="match status" value="1"/>
</dbReference>
<protein>
    <submittedName>
        <fullName evidence="2">Protein containing Transposase, IS4-like domain protein</fullName>
    </submittedName>
</protein>
<proteinExistence type="predicted"/>
<evidence type="ECO:0000313" key="2">
    <source>
        <dbReference type="EMBL" id="EJW91570.1"/>
    </source>
</evidence>
<evidence type="ECO:0000259" key="1">
    <source>
        <dbReference type="Pfam" id="PF01609"/>
    </source>
</evidence>
<dbReference type="InterPro" id="IPR012337">
    <property type="entry name" value="RNaseH-like_sf"/>
</dbReference>
<dbReference type="GO" id="GO:0006313">
    <property type="term" value="P:DNA transposition"/>
    <property type="evidence" value="ECO:0007669"/>
    <property type="project" value="InterPro"/>
</dbReference>
<gene>
    <name evidence="2" type="ORF">EVA_20323</name>
</gene>